<dbReference type="AlphaFoldDB" id="A0A843VGQ5"/>
<organism evidence="2 3">
    <name type="scientific">Colocasia esculenta</name>
    <name type="common">Wild taro</name>
    <name type="synonym">Arum esculentum</name>
    <dbReference type="NCBI Taxonomy" id="4460"/>
    <lineage>
        <taxon>Eukaryota</taxon>
        <taxon>Viridiplantae</taxon>
        <taxon>Streptophyta</taxon>
        <taxon>Embryophyta</taxon>
        <taxon>Tracheophyta</taxon>
        <taxon>Spermatophyta</taxon>
        <taxon>Magnoliopsida</taxon>
        <taxon>Liliopsida</taxon>
        <taxon>Araceae</taxon>
        <taxon>Aroideae</taxon>
        <taxon>Colocasieae</taxon>
        <taxon>Colocasia</taxon>
    </lineage>
</organism>
<evidence type="ECO:0000256" key="1">
    <source>
        <dbReference type="SAM" id="MobiDB-lite"/>
    </source>
</evidence>
<gene>
    <name evidence="2" type="ORF">Taro_028537</name>
</gene>
<comment type="caution">
    <text evidence="2">The sequence shown here is derived from an EMBL/GenBank/DDBJ whole genome shotgun (WGS) entry which is preliminary data.</text>
</comment>
<evidence type="ECO:0000313" key="2">
    <source>
        <dbReference type="EMBL" id="MQL95871.1"/>
    </source>
</evidence>
<sequence>MGVDDGVFVPPSDITHHGDYIDDRNEVFVPLFDIYRIVKFTFALTTGCLCLRRAFTNVSVDDRVFVLLSDNIASTCVVSLTTEDLNEDAGSHVTTCGDFTRTRRRKARTQRTEHQRQPETSSPALADQSSELRRPNRPGEPPLTSLPFSGFLGHCRPFSGFLGHPGRFMALWDIPAVFWPSRTSRLFFGFMGHSGRLLALQDIPAIW</sequence>
<evidence type="ECO:0000313" key="3">
    <source>
        <dbReference type="Proteomes" id="UP000652761"/>
    </source>
</evidence>
<reference evidence="2" key="1">
    <citation type="submission" date="2017-07" db="EMBL/GenBank/DDBJ databases">
        <title>Taro Niue Genome Assembly and Annotation.</title>
        <authorList>
            <person name="Atibalentja N."/>
            <person name="Keating K."/>
            <person name="Fields C.J."/>
        </authorList>
    </citation>
    <scope>NUCLEOTIDE SEQUENCE</scope>
    <source>
        <strain evidence="2">Niue_2</strain>
        <tissue evidence="2">Leaf</tissue>
    </source>
</reference>
<dbReference type="EMBL" id="NMUH01001846">
    <property type="protein sequence ID" value="MQL95871.1"/>
    <property type="molecule type" value="Genomic_DNA"/>
</dbReference>
<dbReference type="OrthoDB" id="1434354at2759"/>
<keyword evidence="3" id="KW-1185">Reference proteome</keyword>
<dbReference type="Proteomes" id="UP000652761">
    <property type="component" value="Unassembled WGS sequence"/>
</dbReference>
<name>A0A843VGQ5_COLES</name>
<accession>A0A843VGQ5</accession>
<proteinExistence type="predicted"/>
<feature type="region of interest" description="Disordered" evidence="1">
    <location>
        <begin position="100"/>
        <end position="143"/>
    </location>
</feature>
<feature type="compositionally biased region" description="Polar residues" evidence="1">
    <location>
        <begin position="118"/>
        <end position="129"/>
    </location>
</feature>
<protein>
    <submittedName>
        <fullName evidence="2">Uncharacterized protein</fullName>
    </submittedName>
</protein>